<dbReference type="GO" id="GO:0008047">
    <property type="term" value="F:enzyme activator activity"/>
    <property type="evidence" value="ECO:0007669"/>
    <property type="project" value="TreeGrafter"/>
</dbReference>
<dbReference type="Proteomes" id="UP000320048">
    <property type="component" value="Unassembled WGS sequence"/>
</dbReference>
<dbReference type="InterPro" id="IPR027417">
    <property type="entry name" value="P-loop_NTPase"/>
</dbReference>
<dbReference type="AlphaFoldDB" id="A0A537JD61"/>
<dbReference type="EMBL" id="VBAO01000170">
    <property type="protein sequence ID" value="TMI81487.1"/>
    <property type="molecule type" value="Genomic_DNA"/>
</dbReference>
<accession>A0A537JD61</accession>
<sequence>MDLFEQSRAAASAREAPLAARMRPRTLDEVVGQEHLLGPGRLLRQAIERDALTSVILYGPPGTG</sequence>
<dbReference type="GO" id="GO:0000731">
    <property type="term" value="P:DNA synthesis involved in DNA repair"/>
    <property type="evidence" value="ECO:0007669"/>
    <property type="project" value="TreeGrafter"/>
</dbReference>
<name>A0A537JD61_9BACT</name>
<feature type="non-terminal residue" evidence="1">
    <location>
        <position position="64"/>
    </location>
</feature>
<dbReference type="GO" id="GO:0006261">
    <property type="term" value="P:DNA-templated DNA replication"/>
    <property type="evidence" value="ECO:0007669"/>
    <property type="project" value="TreeGrafter"/>
</dbReference>
<proteinExistence type="predicted"/>
<gene>
    <name evidence="1" type="ORF">E6H04_06555</name>
</gene>
<dbReference type="Gene3D" id="3.40.50.300">
    <property type="entry name" value="P-loop containing nucleotide triphosphate hydrolases"/>
    <property type="match status" value="1"/>
</dbReference>
<dbReference type="SUPFAM" id="SSF52540">
    <property type="entry name" value="P-loop containing nucleoside triphosphate hydrolases"/>
    <property type="match status" value="1"/>
</dbReference>
<comment type="caution">
    <text evidence="1">The sequence shown here is derived from an EMBL/GenBank/DDBJ whole genome shotgun (WGS) entry which is preliminary data.</text>
</comment>
<evidence type="ECO:0000313" key="2">
    <source>
        <dbReference type="Proteomes" id="UP000320048"/>
    </source>
</evidence>
<organism evidence="1 2">
    <name type="scientific">Candidatus Segetimicrobium genomatis</name>
    <dbReference type="NCBI Taxonomy" id="2569760"/>
    <lineage>
        <taxon>Bacteria</taxon>
        <taxon>Bacillati</taxon>
        <taxon>Candidatus Sysuimicrobiota</taxon>
        <taxon>Candidatus Sysuimicrobiia</taxon>
        <taxon>Candidatus Sysuimicrobiales</taxon>
        <taxon>Candidatus Segetimicrobiaceae</taxon>
        <taxon>Candidatus Segetimicrobium</taxon>
    </lineage>
</organism>
<evidence type="ECO:0000313" key="1">
    <source>
        <dbReference type="EMBL" id="TMI81487.1"/>
    </source>
</evidence>
<dbReference type="PANTHER" id="PTHR13779:SF7">
    <property type="entry name" value="ATPASE WRNIP1"/>
    <property type="match status" value="1"/>
</dbReference>
<dbReference type="InterPro" id="IPR051314">
    <property type="entry name" value="AAA_ATPase_RarA/MGS1/WRNIP1"/>
</dbReference>
<reference evidence="1 2" key="1">
    <citation type="journal article" date="2019" name="Nat. Microbiol.">
        <title>Mediterranean grassland soil C-N compound turnover is dependent on rainfall and depth, and is mediated by genomically divergent microorganisms.</title>
        <authorList>
            <person name="Diamond S."/>
            <person name="Andeer P.F."/>
            <person name="Li Z."/>
            <person name="Crits-Christoph A."/>
            <person name="Burstein D."/>
            <person name="Anantharaman K."/>
            <person name="Lane K.R."/>
            <person name="Thomas B.C."/>
            <person name="Pan C."/>
            <person name="Northen T.R."/>
            <person name="Banfield J.F."/>
        </authorList>
    </citation>
    <scope>NUCLEOTIDE SEQUENCE [LARGE SCALE GENOMIC DNA]</scope>
    <source>
        <strain evidence="1">NP_7</strain>
    </source>
</reference>
<dbReference type="GO" id="GO:0017116">
    <property type="term" value="F:single-stranded DNA helicase activity"/>
    <property type="evidence" value="ECO:0007669"/>
    <property type="project" value="TreeGrafter"/>
</dbReference>
<protein>
    <submittedName>
        <fullName evidence="1">Replication-associated recombination protein A</fullName>
    </submittedName>
</protein>
<dbReference type="PANTHER" id="PTHR13779">
    <property type="entry name" value="WERNER HELICASE-INTERACTING PROTEIN 1 FAMILY MEMBER"/>
    <property type="match status" value="1"/>
</dbReference>